<comment type="caution">
    <text evidence="4">The sequence shown here is derived from an EMBL/GenBank/DDBJ whole genome shotgun (WGS) entry which is preliminary data.</text>
</comment>
<keyword evidence="1" id="KW-0732">Signal</keyword>
<dbReference type="CDD" id="cd15797">
    <property type="entry name" value="PMEI"/>
    <property type="match status" value="8"/>
</dbReference>
<dbReference type="PANTHER" id="PTHR36710">
    <property type="entry name" value="PECTINESTERASE INHIBITOR-LIKE"/>
    <property type="match status" value="1"/>
</dbReference>
<dbReference type="InterPro" id="IPR035513">
    <property type="entry name" value="Invertase/methylesterase_inhib"/>
</dbReference>
<comment type="similarity">
    <text evidence="3">Belongs to the PMEI family.</text>
</comment>
<organism evidence="4 5">
    <name type="scientific">Pisum sativum</name>
    <name type="common">Garden pea</name>
    <name type="synonym">Lathyrus oleraceus</name>
    <dbReference type="NCBI Taxonomy" id="3888"/>
    <lineage>
        <taxon>Eukaryota</taxon>
        <taxon>Viridiplantae</taxon>
        <taxon>Streptophyta</taxon>
        <taxon>Embryophyta</taxon>
        <taxon>Tracheophyta</taxon>
        <taxon>Spermatophyta</taxon>
        <taxon>Magnoliopsida</taxon>
        <taxon>eudicotyledons</taxon>
        <taxon>Gunneridae</taxon>
        <taxon>Pentapetalae</taxon>
        <taxon>rosids</taxon>
        <taxon>fabids</taxon>
        <taxon>Fabales</taxon>
        <taxon>Fabaceae</taxon>
        <taxon>Papilionoideae</taxon>
        <taxon>50 kb inversion clade</taxon>
        <taxon>NPAAA clade</taxon>
        <taxon>Hologalegina</taxon>
        <taxon>IRL clade</taxon>
        <taxon>Fabeae</taxon>
        <taxon>Lathyrus</taxon>
    </lineage>
</organism>
<keyword evidence="2" id="KW-1015">Disulfide bond</keyword>
<dbReference type="Proteomes" id="UP001058974">
    <property type="component" value="Chromosome 1"/>
</dbReference>
<evidence type="ECO:0000256" key="1">
    <source>
        <dbReference type="ARBA" id="ARBA00022729"/>
    </source>
</evidence>
<dbReference type="EMBL" id="JAMSHJ010000001">
    <property type="protein sequence ID" value="KAI5443504.1"/>
    <property type="molecule type" value="Genomic_DNA"/>
</dbReference>
<dbReference type="GO" id="GO:0046910">
    <property type="term" value="F:pectinesterase inhibitor activity"/>
    <property type="evidence" value="ECO:0007669"/>
    <property type="project" value="InterPro"/>
</dbReference>
<dbReference type="SUPFAM" id="SSF101148">
    <property type="entry name" value="Plant invertase/pectin methylesterase inhibitor"/>
    <property type="match status" value="8"/>
</dbReference>
<name>A0A9D5BGZ6_PEA</name>
<dbReference type="Gramene" id="Psat01G0222700-T1">
    <property type="protein sequence ID" value="KAI5443504.1"/>
    <property type="gene ID" value="KIW84_012227"/>
</dbReference>
<dbReference type="InterPro" id="IPR034086">
    <property type="entry name" value="PMEI_plant"/>
</dbReference>
<evidence type="ECO:0000313" key="4">
    <source>
        <dbReference type="EMBL" id="KAI5443504.1"/>
    </source>
</evidence>
<dbReference type="PANTHER" id="PTHR36710:SF20">
    <property type="entry name" value="PECTINESTERASE INHIBITOR DOMAIN PROTEIN"/>
    <property type="match status" value="1"/>
</dbReference>
<dbReference type="Gene3D" id="1.20.140.40">
    <property type="entry name" value="Invertase/pectin methylesterase inhibitor family protein"/>
    <property type="match status" value="8"/>
</dbReference>
<reference evidence="4 5" key="1">
    <citation type="journal article" date="2022" name="Nat. Genet.">
        <title>Improved pea reference genome and pan-genome highlight genomic features and evolutionary characteristics.</title>
        <authorList>
            <person name="Yang T."/>
            <person name="Liu R."/>
            <person name="Luo Y."/>
            <person name="Hu S."/>
            <person name="Wang D."/>
            <person name="Wang C."/>
            <person name="Pandey M.K."/>
            <person name="Ge S."/>
            <person name="Xu Q."/>
            <person name="Li N."/>
            <person name="Li G."/>
            <person name="Huang Y."/>
            <person name="Saxena R.K."/>
            <person name="Ji Y."/>
            <person name="Li M."/>
            <person name="Yan X."/>
            <person name="He Y."/>
            <person name="Liu Y."/>
            <person name="Wang X."/>
            <person name="Xiang C."/>
            <person name="Varshney R.K."/>
            <person name="Ding H."/>
            <person name="Gao S."/>
            <person name="Zong X."/>
        </authorList>
    </citation>
    <scope>NUCLEOTIDE SEQUENCE [LARGE SCALE GENOMIC DNA]</scope>
    <source>
        <strain evidence="4 5">cv. Zhongwan 6</strain>
    </source>
</reference>
<dbReference type="InterPro" id="IPR052421">
    <property type="entry name" value="PCW_Enzyme_Inhibitor"/>
</dbReference>
<protein>
    <submittedName>
        <fullName evidence="4">Uncharacterized protein</fullName>
    </submittedName>
</protein>
<accession>A0A9D5BGZ6</accession>
<dbReference type="AlphaFoldDB" id="A0A9D5BGZ6"/>
<evidence type="ECO:0000256" key="2">
    <source>
        <dbReference type="ARBA" id="ARBA00023157"/>
    </source>
</evidence>
<proteinExistence type="inferred from homology"/>
<evidence type="ECO:0000313" key="5">
    <source>
        <dbReference type="Proteomes" id="UP001058974"/>
    </source>
</evidence>
<evidence type="ECO:0000256" key="3">
    <source>
        <dbReference type="ARBA" id="ARBA00038471"/>
    </source>
</evidence>
<sequence>MTNTVKLINTLIAHPGSIKALNHYKLCLQIFVNDGGALFVLENIQRVLKEGNYKLMNVGANDIMTAKVVPVNVICQKAKNPSFCSNLLNSKSGADLITLAQYTIDVVRVDMTNTVKLINTLIAHPGSIKALNHYKLCLQIFVNDGGALFVLENIQRVLKEGNYKLMNVGANDIMTAKVVPVNVICQKAKNPSFCSNLLNSKSGADLITLAQYTIDVVRVDMTNTVKLINTLIAHPGSIKALNHYKLCLQIFVNDGGALFVLENIQRVLKEGNYKLMNVGANDIMTAKVVPVNVICQKAKNPSFCSNLLNSKSGADLITLAQYTIDVVRVDMTNTVKLINTLIAHPGSIKALNHYKLCLQIFVNDGGALFVLENIQRVLKEGNYKLMNVGANDIMTAKVVPVNVICQKAKNPSFCSNLLNSKSGADLITLAQYTIDVVRVDMTNTVKLINTLIAHPGSIKALNHYKLCLQIFVNDGGALFVLENIQRVLKEGNYKLMNVGANDIMTAKVVPVNVICQKAKNPSFCSNLLNSKSGADLITLAQYTIDVVRVDMTNTVKLINTLIAHPGSIKALNHYKLCLQIFVNDGGALFVLENIQRVLKEGNYKLMNVGANDIMTAKVVPVNVICQKAKNPSFCSNLLNSKSGADLITLAQYTIDVVRVDMTNTVKLINTLIAHPGSIKALNHYKLCLQIFVNDGGALFVLENIQRVLKEGNYKLMNVGANDIMTAKVVPVNVICQKAKNPSFCSNLLNSKSGADLITLAQYTIDVVRVDMTNTVKLINTLIAHPGSIKALNHYKLCLQIFVNDGGALFVLENIQRVLKEGNYKLMNVGANDIMTAKVVPVNVICQKAKNPSFCSNLLNSKSGADLITLAQYTIDVVRVDMTNTVKLINTLIAHPGSIKALNHYKLCLQIFVNDGGALFVLENIQRVLKEGNYKLMNVGANDIMTGINNCINDPSFQDTSSLPKSAGDVLQADQIIQILSTFLLSN</sequence>
<keyword evidence="5" id="KW-1185">Reference proteome</keyword>
<gene>
    <name evidence="4" type="ORF">KIW84_012227</name>
</gene>